<sequence length="151" mass="16512">MSRKKIVIFLISSIAIIGIVLTTYPVIQSLVSPQQVQVAKSSYGTFPLCVYSSDGTSGHLKNVTGIMLTINNENDKGLNLSCIENSTNVIHINYVYVKQQVINDQGDLSTGFMKEGEVFIGEETIVIPVKLSPGVYTLVFSDGNYFQVNIS</sequence>
<dbReference type="KEGG" id="step:IC006_0347"/>
<evidence type="ECO:0008006" key="4">
    <source>
        <dbReference type="Google" id="ProtNLM"/>
    </source>
</evidence>
<name>A0A510DSB4_9CREN</name>
<keyword evidence="1" id="KW-0812">Transmembrane</keyword>
<dbReference type="AlphaFoldDB" id="A0A510DSB4"/>
<evidence type="ECO:0000313" key="2">
    <source>
        <dbReference type="EMBL" id="BBG23063.1"/>
    </source>
</evidence>
<organism evidence="2 3">
    <name type="scientific">Sulfuracidifex tepidarius</name>
    <dbReference type="NCBI Taxonomy" id="1294262"/>
    <lineage>
        <taxon>Archaea</taxon>
        <taxon>Thermoproteota</taxon>
        <taxon>Thermoprotei</taxon>
        <taxon>Sulfolobales</taxon>
        <taxon>Sulfolobaceae</taxon>
        <taxon>Sulfuracidifex</taxon>
    </lineage>
</organism>
<gene>
    <name evidence="2" type="ORF">IC006_0347</name>
</gene>
<dbReference type="EMBL" id="AP018929">
    <property type="protein sequence ID" value="BBG23063.1"/>
    <property type="molecule type" value="Genomic_DNA"/>
</dbReference>
<dbReference type="OrthoDB" id="34571at2157"/>
<evidence type="ECO:0000313" key="3">
    <source>
        <dbReference type="Proteomes" id="UP000322983"/>
    </source>
</evidence>
<proteinExistence type="predicted"/>
<keyword evidence="1" id="KW-0472">Membrane</keyword>
<keyword evidence="1" id="KW-1133">Transmembrane helix</keyword>
<reference evidence="2 3" key="1">
    <citation type="journal article" date="2020" name="Int. J. Syst. Evol. Microbiol.">
        <title>Sulfuracidifex tepidarius gen. nov., sp. nov. and transfer of Sulfolobus metallicus Huber and Stetter 1992 to the genus Sulfuracidifex as Sulfuracidifex metallicus comb. nov.</title>
        <authorList>
            <person name="Itoh T."/>
            <person name="Miura T."/>
            <person name="Sakai H.D."/>
            <person name="Kato S."/>
            <person name="Ohkuma M."/>
            <person name="Takashina T."/>
        </authorList>
    </citation>
    <scope>NUCLEOTIDE SEQUENCE [LARGE SCALE GENOMIC DNA]</scope>
    <source>
        <strain evidence="2 3">IC-006</strain>
    </source>
</reference>
<keyword evidence="3" id="KW-1185">Reference proteome</keyword>
<feature type="transmembrane region" description="Helical" evidence="1">
    <location>
        <begin position="7"/>
        <end position="27"/>
    </location>
</feature>
<protein>
    <recommendedName>
        <fullName evidence="4">DUF4352 domain-containing protein</fullName>
    </recommendedName>
</protein>
<dbReference type="GeneID" id="41714223"/>
<dbReference type="Proteomes" id="UP000322983">
    <property type="component" value="Chromosome"/>
</dbReference>
<dbReference type="STRING" id="1294262.GCA_001316085_02251"/>
<dbReference type="RefSeq" id="WP_054846316.1">
    <property type="nucleotide sequence ID" value="NZ_AP018929.1"/>
</dbReference>
<accession>A0A510DSB4</accession>
<evidence type="ECO:0000256" key="1">
    <source>
        <dbReference type="SAM" id="Phobius"/>
    </source>
</evidence>